<dbReference type="Gene3D" id="1.10.10.10">
    <property type="entry name" value="Winged helix-like DNA-binding domain superfamily/Winged helix DNA-binding domain"/>
    <property type="match status" value="1"/>
</dbReference>
<proteinExistence type="predicted"/>
<evidence type="ECO:0000313" key="3">
    <source>
        <dbReference type="EMBL" id="KAJ8986066.1"/>
    </source>
</evidence>
<dbReference type="Pfam" id="PF16087">
    <property type="entry name" value="DUF4817"/>
    <property type="match status" value="1"/>
</dbReference>
<protein>
    <recommendedName>
        <fullName evidence="5">DUF4817 domain-containing protein</fullName>
    </recommendedName>
</protein>
<dbReference type="Proteomes" id="UP001162164">
    <property type="component" value="Unassembled WGS sequence"/>
</dbReference>
<comment type="caution">
    <text evidence="3">The sequence shown here is derived from an EMBL/GenBank/DDBJ whole genome shotgun (WGS) entry which is preliminary data.</text>
</comment>
<dbReference type="InterPro" id="IPR032135">
    <property type="entry name" value="DUF4817"/>
</dbReference>
<evidence type="ECO:0000259" key="1">
    <source>
        <dbReference type="Pfam" id="PF13404"/>
    </source>
</evidence>
<dbReference type="PANTHER" id="PTHR47326">
    <property type="entry name" value="TRANSPOSABLE ELEMENT TC3 TRANSPOSASE-LIKE PROTEIN"/>
    <property type="match status" value="1"/>
</dbReference>
<dbReference type="InterPro" id="IPR036397">
    <property type="entry name" value="RNaseH_sf"/>
</dbReference>
<feature type="domain" description="HTH asnC-type" evidence="1">
    <location>
        <begin position="80"/>
        <end position="113"/>
    </location>
</feature>
<dbReference type="InterPro" id="IPR036388">
    <property type="entry name" value="WH-like_DNA-bd_sf"/>
</dbReference>
<dbReference type="Pfam" id="PF13404">
    <property type="entry name" value="HTH_AsnC-type"/>
    <property type="match status" value="1"/>
</dbReference>
<dbReference type="EMBL" id="JAPWTJ010000003">
    <property type="protein sequence ID" value="KAJ8986066.1"/>
    <property type="molecule type" value="Genomic_DNA"/>
</dbReference>
<reference evidence="3" key="1">
    <citation type="journal article" date="2023" name="Insect Mol. Biol.">
        <title>Genome sequencing provides insights into the evolution of gene families encoding plant cell wall-degrading enzymes in longhorned beetles.</title>
        <authorList>
            <person name="Shin N.R."/>
            <person name="Okamura Y."/>
            <person name="Kirsch R."/>
            <person name="Pauchet Y."/>
        </authorList>
    </citation>
    <scope>NUCLEOTIDE SEQUENCE</scope>
    <source>
        <strain evidence="3">MMC_N1</strain>
    </source>
</reference>
<gene>
    <name evidence="3" type="ORF">NQ317_003360</name>
</gene>
<sequence length="251" mass="28038">MAYRYTNQEYLNMILIYGEVNQNAARAAAVYRERYPGRHAPAPRTFVRVCQKLLDTGSVQSCRGQDGGPGRSLRVLNAEQQILNRLEEDPSVSTRTIAREVGVSQSIVWRTLREAQLYPYHVQHVEALASADYPVRKAFCEWFLEQNNRHPRFTADVLATDEACFTQNGIQNFHNTHQWAAENPDAASRSACPQTFSINLWAGLVNDTLIGPFELPAHLNGGIYLDFFGRNATPITGGGTSQCPSGHVVFP</sequence>
<evidence type="ECO:0008006" key="5">
    <source>
        <dbReference type="Google" id="ProtNLM"/>
    </source>
</evidence>
<organism evidence="3 4">
    <name type="scientific">Molorchus minor</name>
    <dbReference type="NCBI Taxonomy" id="1323400"/>
    <lineage>
        <taxon>Eukaryota</taxon>
        <taxon>Metazoa</taxon>
        <taxon>Ecdysozoa</taxon>
        <taxon>Arthropoda</taxon>
        <taxon>Hexapoda</taxon>
        <taxon>Insecta</taxon>
        <taxon>Pterygota</taxon>
        <taxon>Neoptera</taxon>
        <taxon>Endopterygota</taxon>
        <taxon>Coleoptera</taxon>
        <taxon>Polyphaga</taxon>
        <taxon>Cucujiformia</taxon>
        <taxon>Chrysomeloidea</taxon>
        <taxon>Cerambycidae</taxon>
        <taxon>Lamiinae</taxon>
        <taxon>Monochamini</taxon>
        <taxon>Molorchus</taxon>
    </lineage>
</organism>
<keyword evidence="4" id="KW-1185">Reference proteome</keyword>
<accession>A0ABQ9K7R6</accession>
<feature type="domain" description="DUF4817" evidence="2">
    <location>
        <begin position="8"/>
        <end position="60"/>
    </location>
</feature>
<dbReference type="InterPro" id="IPR000485">
    <property type="entry name" value="AsnC-type_HTH_dom"/>
</dbReference>
<dbReference type="Gene3D" id="3.30.420.10">
    <property type="entry name" value="Ribonuclease H-like superfamily/Ribonuclease H"/>
    <property type="match status" value="1"/>
</dbReference>
<evidence type="ECO:0000259" key="2">
    <source>
        <dbReference type="Pfam" id="PF16087"/>
    </source>
</evidence>
<name>A0ABQ9K7R6_9CUCU</name>
<evidence type="ECO:0000313" key="4">
    <source>
        <dbReference type="Proteomes" id="UP001162164"/>
    </source>
</evidence>
<dbReference type="PANTHER" id="PTHR47326:SF1">
    <property type="entry name" value="HTH PSQ-TYPE DOMAIN-CONTAINING PROTEIN"/>
    <property type="match status" value="1"/>
</dbReference>